<organism evidence="1 2">
    <name type="scientific">Diphasiastrum complanatum</name>
    <name type="common">Issler's clubmoss</name>
    <name type="synonym">Lycopodium complanatum</name>
    <dbReference type="NCBI Taxonomy" id="34168"/>
    <lineage>
        <taxon>Eukaryota</taxon>
        <taxon>Viridiplantae</taxon>
        <taxon>Streptophyta</taxon>
        <taxon>Embryophyta</taxon>
        <taxon>Tracheophyta</taxon>
        <taxon>Lycopodiopsida</taxon>
        <taxon>Lycopodiales</taxon>
        <taxon>Lycopodiaceae</taxon>
        <taxon>Lycopodioideae</taxon>
        <taxon>Diphasiastrum</taxon>
    </lineage>
</organism>
<keyword evidence="2" id="KW-1185">Reference proteome</keyword>
<name>A0ACC2BXG5_DIPCM</name>
<reference evidence="2" key="1">
    <citation type="journal article" date="2024" name="Proc. Natl. Acad. Sci. U.S.A.">
        <title>Extraordinary preservation of gene collinearity over three hundred million years revealed in homosporous lycophytes.</title>
        <authorList>
            <person name="Li C."/>
            <person name="Wickell D."/>
            <person name="Kuo L.Y."/>
            <person name="Chen X."/>
            <person name="Nie B."/>
            <person name="Liao X."/>
            <person name="Peng D."/>
            <person name="Ji J."/>
            <person name="Jenkins J."/>
            <person name="Williams M."/>
            <person name="Shu S."/>
            <person name="Plott C."/>
            <person name="Barry K."/>
            <person name="Rajasekar S."/>
            <person name="Grimwood J."/>
            <person name="Han X."/>
            <person name="Sun S."/>
            <person name="Hou Z."/>
            <person name="He W."/>
            <person name="Dai G."/>
            <person name="Sun C."/>
            <person name="Schmutz J."/>
            <person name="Leebens-Mack J.H."/>
            <person name="Li F.W."/>
            <person name="Wang L."/>
        </authorList>
    </citation>
    <scope>NUCLEOTIDE SEQUENCE [LARGE SCALE GENOMIC DNA]</scope>
    <source>
        <strain evidence="2">cv. PW_Plant_1</strain>
    </source>
</reference>
<evidence type="ECO:0000313" key="1">
    <source>
        <dbReference type="EMBL" id="KAJ7534441.1"/>
    </source>
</evidence>
<proteinExistence type="predicted"/>
<evidence type="ECO:0000313" key="2">
    <source>
        <dbReference type="Proteomes" id="UP001162992"/>
    </source>
</evidence>
<comment type="caution">
    <text evidence="1">The sequence shown here is derived from an EMBL/GenBank/DDBJ whole genome shotgun (WGS) entry which is preliminary data.</text>
</comment>
<gene>
    <name evidence="1" type="ORF">O6H91_13G094700</name>
</gene>
<accession>A0ACC2BXG5</accession>
<sequence>MASWSFEEVAAPSACWPSVNEIDDTIWEDMKGTEDQAVPEPGIVSSNAWISNSDQWRKLFTEVNDDDIGAGQCSFKKGSPDSIAEFSIEKNISALDVSTAELSLEDILSPALDIEGWDSLTLENAPDSLTTDEILASFGCNEENMNAANDIGGNLSLHETEMMLARDLDIFVKDSIDCEEIERDVDRSCPSAMSGGTSTGEFKFFESDTVTEKEGNFVKFAWENIGSLENMDNCIPQVESSNEENKELLSVSAKSSEEISLISDVLSSTCTLESKDRLDQTCLNSHAGNMTDVFYEDSCQPALESSVDLEGQERDISEILTELERHDMKGVKDNEPFLEKEIYAHPRKDHETSRRIQDIEGAGRTIFEIAKESRISSQSCSITDNAYQSQSYSDKKRIDNKFKRHLSCRKESYSSSHRNSRAAYPERQTTVPSVHEIMPMQSPPLQSSASTSTHSFPSTELPSVPCSLSGSSSTISSVQQSQSILSGHQQIGTNLQSQQSEQQDKIASDSFGLPLLDSTSISTQINMQGLLQGRQRCTKSAREKLEEELVRQNVLVGHFQTHSEYKQDVHTQANPEKKTHTLSGSGDLTSMPTQPVCAALPVKLNMISDVLSEKKELSIEAAVFYQLEDTIMKLDIGTRLLIRDALYRLARNAAERRAIGDDRSSSSSPLDLENSILYGSNSSLGSDHQPVPLPQRYIEVQTGETKTNPIDRAIADLLFQTQQKSQVEESMVMESSSLCDNLPSVGSSGKFARQAPSIFHTSTGILHSQDMVSTLSSRQTHYPHRSMALEADFNTEDTQLYQSYVFNQEGRDSTFDVASVSGPAGDLSLLKRTCDNVPAKPLSIFPLQDVGKESSMFIPLPSPIFPYHPFQVDSSIMAEGCEANKMLTCLMEPPKADSQQSNYGENFKMANGHSFMRDANKISKLIPRICTAAPHNPFLVPNQDALVQRNHMEFAAVLPHG</sequence>
<dbReference type="EMBL" id="CM055104">
    <property type="protein sequence ID" value="KAJ7534441.1"/>
    <property type="molecule type" value="Genomic_DNA"/>
</dbReference>
<dbReference type="Proteomes" id="UP001162992">
    <property type="component" value="Chromosome 13"/>
</dbReference>
<protein>
    <submittedName>
        <fullName evidence="1">Uncharacterized protein</fullName>
    </submittedName>
</protein>